<keyword evidence="3" id="KW-1185">Reference proteome</keyword>
<dbReference type="STRING" id="930129.SAMN05216352_109114"/>
<dbReference type="AlphaFoldDB" id="A0A1G8LWM6"/>
<dbReference type="RefSeq" id="WP_175488366.1">
    <property type="nucleotide sequence ID" value="NZ_FNDU01000009.1"/>
</dbReference>
<proteinExistence type="predicted"/>
<dbReference type="EMBL" id="FNDU01000009">
    <property type="protein sequence ID" value="SDI60121.1"/>
    <property type="molecule type" value="Genomic_DNA"/>
</dbReference>
<dbReference type="SUPFAM" id="SSF51905">
    <property type="entry name" value="FAD/NAD(P)-binding domain"/>
    <property type="match status" value="1"/>
</dbReference>
<sequence>MQTCPRLYKKRMQALGGEVYTNLKEESLLVSVNGRNVYGVQTADGKEWHANHTMLAVFLHAAKKLLKSSFPSHESFQSMFALPTMDAVTFQIDMKTPLMEKDITTFGPGTCLASFTEQSRTTFQQAKGRLSIIMTPSERFTALSENEILDIVLQIRLPLDKENVVKYRKIVHFHDFYHLGPGHHIMRPSQKTPIRGLTLA</sequence>
<dbReference type="Pfam" id="PF01593">
    <property type="entry name" value="Amino_oxidase"/>
    <property type="match status" value="1"/>
</dbReference>
<dbReference type="Proteomes" id="UP000199017">
    <property type="component" value="Unassembled WGS sequence"/>
</dbReference>
<reference evidence="2 3" key="1">
    <citation type="submission" date="2016-10" db="EMBL/GenBank/DDBJ databases">
        <authorList>
            <person name="de Groot N.N."/>
        </authorList>
    </citation>
    <scope>NUCLEOTIDE SEQUENCE [LARGE SCALE GENOMIC DNA]</scope>
    <source>
        <strain evidence="3">P4B,CCM 7963,CECT 7998,DSM 25260,IBRC-M 10614,KCTC 13821</strain>
    </source>
</reference>
<evidence type="ECO:0000313" key="2">
    <source>
        <dbReference type="EMBL" id="SDI60121.1"/>
    </source>
</evidence>
<organism evidence="2 3">
    <name type="scientific">Alteribacillus bidgolensis</name>
    <dbReference type="NCBI Taxonomy" id="930129"/>
    <lineage>
        <taxon>Bacteria</taxon>
        <taxon>Bacillati</taxon>
        <taxon>Bacillota</taxon>
        <taxon>Bacilli</taxon>
        <taxon>Bacillales</taxon>
        <taxon>Bacillaceae</taxon>
        <taxon>Alteribacillus</taxon>
    </lineage>
</organism>
<name>A0A1G8LWM6_9BACI</name>
<protein>
    <submittedName>
        <fullName evidence="2">15-cis-phytoene desaturase</fullName>
    </submittedName>
</protein>
<dbReference type="InterPro" id="IPR036188">
    <property type="entry name" value="FAD/NAD-bd_sf"/>
</dbReference>
<feature type="domain" description="Amine oxidase" evidence="1">
    <location>
        <begin position="13"/>
        <end position="200"/>
    </location>
</feature>
<evidence type="ECO:0000313" key="3">
    <source>
        <dbReference type="Proteomes" id="UP000199017"/>
    </source>
</evidence>
<dbReference type="GO" id="GO:0016491">
    <property type="term" value="F:oxidoreductase activity"/>
    <property type="evidence" value="ECO:0007669"/>
    <property type="project" value="InterPro"/>
</dbReference>
<accession>A0A1G8LWM6</accession>
<dbReference type="InterPro" id="IPR002937">
    <property type="entry name" value="Amino_oxidase"/>
</dbReference>
<evidence type="ECO:0000259" key="1">
    <source>
        <dbReference type="Pfam" id="PF01593"/>
    </source>
</evidence>
<gene>
    <name evidence="2" type="ORF">SAMN05216352_109114</name>
</gene>